<organism evidence="2 3">
    <name type="scientific">Sporomusa ovata</name>
    <dbReference type="NCBI Taxonomy" id="2378"/>
    <lineage>
        <taxon>Bacteria</taxon>
        <taxon>Bacillati</taxon>
        <taxon>Bacillota</taxon>
        <taxon>Negativicutes</taxon>
        <taxon>Selenomonadales</taxon>
        <taxon>Sporomusaceae</taxon>
        <taxon>Sporomusa</taxon>
    </lineage>
</organism>
<dbReference type="AlphaFoldDB" id="A0A0U1KV08"/>
<accession>A0A0U1KV08</accession>
<feature type="compositionally biased region" description="Polar residues" evidence="1">
    <location>
        <begin position="33"/>
        <end position="42"/>
    </location>
</feature>
<gene>
    <name evidence="2" type="ORF">SpAn4DRAFT_2154</name>
</gene>
<sequence>MTRLHSSQDINLAQAVTGKNQTLRPDDGLLNRHYQQSYSIHA</sequence>
<name>A0A0U1KV08_9FIRM</name>
<dbReference type="EMBL" id="CTRP01000003">
    <property type="protein sequence ID" value="CQR71176.1"/>
    <property type="molecule type" value="Genomic_DNA"/>
</dbReference>
<dbReference type="Proteomes" id="UP000049855">
    <property type="component" value="Unassembled WGS sequence"/>
</dbReference>
<proteinExistence type="predicted"/>
<evidence type="ECO:0000256" key="1">
    <source>
        <dbReference type="SAM" id="MobiDB-lite"/>
    </source>
</evidence>
<evidence type="ECO:0000313" key="2">
    <source>
        <dbReference type="EMBL" id="CQR71176.1"/>
    </source>
</evidence>
<reference evidence="3" key="1">
    <citation type="submission" date="2015-03" db="EMBL/GenBank/DDBJ databases">
        <authorList>
            <person name="Nijsse Bart"/>
        </authorList>
    </citation>
    <scope>NUCLEOTIDE SEQUENCE [LARGE SCALE GENOMIC DNA]</scope>
</reference>
<evidence type="ECO:0000313" key="3">
    <source>
        <dbReference type="Proteomes" id="UP000049855"/>
    </source>
</evidence>
<feature type="region of interest" description="Disordered" evidence="1">
    <location>
        <begin position="16"/>
        <end position="42"/>
    </location>
</feature>
<protein>
    <submittedName>
        <fullName evidence="2">Uncharacterized protein</fullName>
    </submittedName>
</protein>
<keyword evidence="3" id="KW-1185">Reference proteome</keyword>